<dbReference type="NCBIfam" id="NF041277">
    <property type="entry name" value="coba_remo_CbiR"/>
    <property type="match status" value="1"/>
</dbReference>
<dbReference type="Proteomes" id="UP001154240">
    <property type="component" value="Unassembled WGS sequence"/>
</dbReference>
<sequence length="259" mass="28229">MAFKNRFPWRLGATSCVLPADIMANVRQLAPLVDDVQLLFFESAAKSRLPQPFDVQALREIAEAHGLSYTVHLPADLALGAAAKVERQEGIGEILRLMAQLAPLGVLSFDLHLVREPDLPEAAWLDNLAASLRELSGALGEQKRLVGVENIEYPFGLVAPLVAEYGFGVCLDLGHLVHYGHDLEEGLGLLSRVRHLHYHGVRGGKDHQGLHDAGQAGMLGRRLAEAGYDGVVTLEMYSLEKLQGSLALLDEGWAGFHHI</sequence>
<feature type="domain" description="Xylose isomerase-like TIM barrel" evidence="1">
    <location>
        <begin position="35"/>
        <end position="241"/>
    </location>
</feature>
<dbReference type="GO" id="GO:0016853">
    <property type="term" value="F:isomerase activity"/>
    <property type="evidence" value="ECO:0007669"/>
    <property type="project" value="UniProtKB-KW"/>
</dbReference>
<name>A0A9X4MHD5_9BACT</name>
<protein>
    <submittedName>
        <fullName evidence="2">Sugar phosphate isomerase/epimerase</fullName>
    </submittedName>
</protein>
<evidence type="ECO:0000259" key="1">
    <source>
        <dbReference type="Pfam" id="PF01261"/>
    </source>
</evidence>
<dbReference type="AlphaFoldDB" id="A0A9X4MHD5"/>
<keyword evidence="2" id="KW-0413">Isomerase</keyword>
<gene>
    <name evidence="2" type="ORF">OLX77_01700</name>
</gene>
<comment type="caution">
    <text evidence="2">The sequence shown here is derived from an EMBL/GenBank/DDBJ whole genome shotgun (WGS) entry which is preliminary data.</text>
</comment>
<evidence type="ECO:0000313" key="3">
    <source>
        <dbReference type="Proteomes" id="UP001154240"/>
    </source>
</evidence>
<dbReference type="RefSeq" id="WP_307631854.1">
    <property type="nucleotide sequence ID" value="NZ_JAPHEH010000001.1"/>
</dbReference>
<dbReference type="InterPro" id="IPR036237">
    <property type="entry name" value="Xyl_isomerase-like_sf"/>
</dbReference>
<dbReference type="EMBL" id="JAPHEH010000001">
    <property type="protein sequence ID" value="MDG4474874.1"/>
    <property type="molecule type" value="Genomic_DNA"/>
</dbReference>
<evidence type="ECO:0000313" key="2">
    <source>
        <dbReference type="EMBL" id="MDG4474874.1"/>
    </source>
</evidence>
<keyword evidence="3" id="KW-1185">Reference proteome</keyword>
<dbReference type="Gene3D" id="3.20.20.150">
    <property type="entry name" value="Divalent-metal-dependent TIM barrel enzymes"/>
    <property type="match status" value="1"/>
</dbReference>
<proteinExistence type="predicted"/>
<dbReference type="InterPro" id="IPR013022">
    <property type="entry name" value="Xyl_isomerase-like_TIM-brl"/>
</dbReference>
<organism evidence="2 3">
    <name type="scientific">Thiovibrio frasassiensis</name>
    <dbReference type="NCBI Taxonomy" id="2984131"/>
    <lineage>
        <taxon>Bacteria</taxon>
        <taxon>Pseudomonadati</taxon>
        <taxon>Thermodesulfobacteriota</taxon>
        <taxon>Desulfobulbia</taxon>
        <taxon>Desulfobulbales</taxon>
        <taxon>Thiovibrionaceae</taxon>
        <taxon>Thiovibrio</taxon>
    </lineage>
</organism>
<dbReference type="SUPFAM" id="SSF51658">
    <property type="entry name" value="Xylose isomerase-like"/>
    <property type="match status" value="1"/>
</dbReference>
<reference evidence="2" key="2">
    <citation type="submission" date="2022-10" db="EMBL/GenBank/DDBJ databases">
        <authorList>
            <person name="Aronson H.S."/>
        </authorList>
    </citation>
    <scope>NUCLEOTIDE SEQUENCE</scope>
    <source>
        <strain evidence="2">RS19-109</strain>
    </source>
</reference>
<reference evidence="2" key="1">
    <citation type="journal article" date="2022" name="bioRxiv">
        <title>Thiovibrio frasassiensisgen. nov., sp. nov., an autotrophic, elemental sulfur disproportionating bacterium isolated from sulfidic karst sediment, and proposal of Thiovibrionaceae fam. nov.</title>
        <authorList>
            <person name="Aronson H."/>
            <person name="Thomas C."/>
            <person name="Bhattacharyya M."/>
            <person name="Eckstein S."/>
            <person name="Jensen S."/>
            <person name="Barco R."/>
            <person name="Macalady J."/>
            <person name="Amend J."/>
        </authorList>
    </citation>
    <scope>NUCLEOTIDE SEQUENCE</scope>
    <source>
        <strain evidence="2">RS19-109</strain>
    </source>
</reference>
<accession>A0A9X4MHD5</accession>
<dbReference type="Pfam" id="PF01261">
    <property type="entry name" value="AP_endonuc_2"/>
    <property type="match status" value="1"/>
</dbReference>